<organism evidence="1 2">
    <name type="scientific">Brenneria izbisi</name>
    <dbReference type="NCBI Taxonomy" id="2939450"/>
    <lineage>
        <taxon>Bacteria</taxon>
        <taxon>Pseudomonadati</taxon>
        <taxon>Pseudomonadota</taxon>
        <taxon>Gammaproteobacteria</taxon>
        <taxon>Enterobacterales</taxon>
        <taxon>Pectobacteriaceae</taxon>
        <taxon>Brenneria</taxon>
    </lineage>
</organism>
<gene>
    <name evidence="1" type="ORF">NC803_01390</name>
</gene>
<dbReference type="EMBL" id="JAMPJT010000001">
    <property type="protein sequence ID" value="MCV9877508.1"/>
    <property type="molecule type" value="Genomic_DNA"/>
</dbReference>
<dbReference type="AlphaFoldDB" id="A0AA42C1J6"/>
<proteinExistence type="predicted"/>
<name>A0AA42C1J6_9GAMM</name>
<accession>A0AA42C1J6</accession>
<reference evidence="1" key="1">
    <citation type="submission" date="2022-04" db="EMBL/GenBank/DDBJ databases">
        <title>Brenneria sp. isolated from walnut trees in Serbia.</title>
        <authorList>
            <person name="Gasic K."/>
            <person name="Zlatkovic N."/>
            <person name="Kuzmanovic N."/>
        </authorList>
    </citation>
    <scope>NUCLEOTIDE SEQUENCE</scope>
    <source>
        <strain evidence="1">KBI 447</strain>
    </source>
</reference>
<sequence>MPANINNNRNENHAGFYQAAFYAAGFLPYCVLSAPLNPAERNEIQQRQTEVIEQARQQHQSLLQLWKNFGQ</sequence>
<dbReference type="Proteomes" id="UP001165569">
    <property type="component" value="Unassembled WGS sequence"/>
</dbReference>
<dbReference type="RefSeq" id="WP_264101776.1">
    <property type="nucleotide sequence ID" value="NZ_JAMPJT010000001.1"/>
</dbReference>
<evidence type="ECO:0000313" key="2">
    <source>
        <dbReference type="Proteomes" id="UP001165569"/>
    </source>
</evidence>
<comment type="caution">
    <text evidence="1">The sequence shown here is derived from an EMBL/GenBank/DDBJ whole genome shotgun (WGS) entry which is preliminary data.</text>
</comment>
<protein>
    <submittedName>
        <fullName evidence="1">Uncharacterized protein</fullName>
    </submittedName>
</protein>
<evidence type="ECO:0000313" key="1">
    <source>
        <dbReference type="EMBL" id="MCV9877508.1"/>
    </source>
</evidence>